<keyword evidence="10" id="KW-1185">Reference proteome</keyword>
<dbReference type="InterPro" id="IPR025166">
    <property type="entry name" value="Integrase_DNA_bind_dom"/>
</dbReference>
<dbReference type="Gene3D" id="3.30.160.390">
    <property type="entry name" value="Integrase, DNA-binding domain"/>
    <property type="match status" value="1"/>
</dbReference>
<dbReference type="EMBL" id="FQXS01000002">
    <property type="protein sequence ID" value="SHH42803.1"/>
    <property type="molecule type" value="Genomic_DNA"/>
</dbReference>
<dbReference type="SUPFAM" id="SSF56349">
    <property type="entry name" value="DNA breaking-rejoining enzymes"/>
    <property type="match status" value="1"/>
</dbReference>
<evidence type="ECO:0000256" key="2">
    <source>
        <dbReference type="ARBA" id="ARBA00022908"/>
    </source>
</evidence>
<evidence type="ECO:0008006" key="11">
    <source>
        <dbReference type="Google" id="ProtNLM"/>
    </source>
</evidence>
<dbReference type="GO" id="GO:0003677">
    <property type="term" value="F:DNA binding"/>
    <property type="evidence" value="ECO:0007669"/>
    <property type="project" value="UniProtKB-UniRule"/>
</dbReference>
<dbReference type="RefSeq" id="WP_073373220.1">
    <property type="nucleotide sequence ID" value="NZ_FQXS01000002.1"/>
</dbReference>
<keyword evidence="4" id="KW-0233">DNA recombination</keyword>
<dbReference type="Proteomes" id="UP000184139">
    <property type="component" value="Unassembled WGS sequence"/>
</dbReference>
<dbReference type="AlphaFoldDB" id="A0A1M5SXE7"/>
<dbReference type="Gene3D" id="1.10.443.10">
    <property type="entry name" value="Intergrase catalytic core"/>
    <property type="match status" value="1"/>
</dbReference>
<dbReference type="InterPro" id="IPR013762">
    <property type="entry name" value="Integrase-like_cat_sf"/>
</dbReference>
<dbReference type="OrthoDB" id="5391994at2"/>
<dbReference type="CDD" id="cd00801">
    <property type="entry name" value="INT_P4_C"/>
    <property type="match status" value="1"/>
</dbReference>
<evidence type="ECO:0000313" key="9">
    <source>
        <dbReference type="EMBL" id="SHH42803.1"/>
    </source>
</evidence>
<feature type="domain" description="Tyr recombinase" evidence="7">
    <location>
        <begin position="211"/>
        <end position="388"/>
    </location>
</feature>
<evidence type="ECO:0000256" key="4">
    <source>
        <dbReference type="ARBA" id="ARBA00023172"/>
    </source>
</evidence>
<dbReference type="InterPro" id="IPR011010">
    <property type="entry name" value="DNA_brk_join_enz"/>
</dbReference>
<feature type="domain" description="Core-binding (CB)" evidence="8">
    <location>
        <begin position="106"/>
        <end position="189"/>
    </location>
</feature>
<dbReference type="InterPro" id="IPR010998">
    <property type="entry name" value="Integrase_recombinase_N"/>
</dbReference>
<dbReference type="GO" id="GO:0015074">
    <property type="term" value="P:DNA integration"/>
    <property type="evidence" value="ECO:0007669"/>
    <property type="project" value="UniProtKB-KW"/>
</dbReference>
<comment type="similarity">
    <text evidence="1">Belongs to the 'phage' integrase family.</text>
</comment>
<dbReference type="Pfam" id="PF13356">
    <property type="entry name" value="Arm-DNA-bind_3"/>
    <property type="match status" value="1"/>
</dbReference>
<proteinExistence type="inferred from homology"/>
<accession>A0A1M5SXE7</accession>
<protein>
    <recommendedName>
        <fullName evidence="11">Site-specific recombinase XerD</fullName>
    </recommendedName>
</protein>
<dbReference type="Pfam" id="PF00589">
    <property type="entry name" value="Phage_integrase"/>
    <property type="match status" value="1"/>
</dbReference>
<dbReference type="InterPro" id="IPR050808">
    <property type="entry name" value="Phage_Integrase"/>
</dbReference>
<name>A0A1M5SXE7_9BACT</name>
<evidence type="ECO:0000313" key="10">
    <source>
        <dbReference type="Proteomes" id="UP000184139"/>
    </source>
</evidence>
<organism evidence="9 10">
    <name type="scientific">Desulfofustis glycolicus DSM 9705</name>
    <dbReference type="NCBI Taxonomy" id="1121409"/>
    <lineage>
        <taxon>Bacteria</taxon>
        <taxon>Pseudomonadati</taxon>
        <taxon>Thermodesulfobacteriota</taxon>
        <taxon>Desulfobulbia</taxon>
        <taxon>Desulfobulbales</taxon>
        <taxon>Desulfocapsaceae</taxon>
        <taxon>Desulfofustis</taxon>
    </lineage>
</organism>
<dbReference type="InterPro" id="IPR044068">
    <property type="entry name" value="CB"/>
</dbReference>
<dbReference type="Pfam" id="PF22022">
    <property type="entry name" value="Phage_int_M"/>
    <property type="match status" value="1"/>
</dbReference>
<evidence type="ECO:0000256" key="6">
    <source>
        <dbReference type="SAM" id="MobiDB-lite"/>
    </source>
</evidence>
<dbReference type="GO" id="GO:0006310">
    <property type="term" value="P:DNA recombination"/>
    <property type="evidence" value="ECO:0007669"/>
    <property type="project" value="UniProtKB-KW"/>
</dbReference>
<reference evidence="9 10" key="1">
    <citation type="submission" date="2016-11" db="EMBL/GenBank/DDBJ databases">
        <authorList>
            <person name="Jaros S."/>
            <person name="Januszkiewicz K."/>
            <person name="Wedrychowicz H."/>
        </authorList>
    </citation>
    <scope>NUCLEOTIDE SEQUENCE [LARGE SCALE GENOMIC DNA]</scope>
    <source>
        <strain evidence="9 10">DSM 9705</strain>
    </source>
</reference>
<gene>
    <name evidence="9" type="ORF">SAMN02745124_00472</name>
</gene>
<evidence type="ECO:0000256" key="1">
    <source>
        <dbReference type="ARBA" id="ARBA00008857"/>
    </source>
</evidence>
<evidence type="ECO:0000259" key="8">
    <source>
        <dbReference type="PROSITE" id="PS51900"/>
    </source>
</evidence>
<evidence type="ECO:0000256" key="3">
    <source>
        <dbReference type="ARBA" id="ARBA00023125"/>
    </source>
</evidence>
<feature type="region of interest" description="Disordered" evidence="6">
    <location>
        <begin position="297"/>
        <end position="320"/>
    </location>
</feature>
<feature type="compositionally biased region" description="Basic and acidic residues" evidence="6">
    <location>
        <begin position="309"/>
        <end position="320"/>
    </location>
</feature>
<keyword evidence="3 5" id="KW-0238">DNA-binding</keyword>
<evidence type="ECO:0000259" key="7">
    <source>
        <dbReference type="PROSITE" id="PS51898"/>
    </source>
</evidence>
<dbReference type="PROSITE" id="PS51898">
    <property type="entry name" value="TYR_RECOMBINASE"/>
    <property type="match status" value="1"/>
</dbReference>
<evidence type="ECO:0000256" key="5">
    <source>
        <dbReference type="PROSITE-ProRule" id="PRU01248"/>
    </source>
</evidence>
<dbReference type="PANTHER" id="PTHR30629">
    <property type="entry name" value="PROPHAGE INTEGRASE"/>
    <property type="match status" value="1"/>
</dbReference>
<dbReference type="PROSITE" id="PS51900">
    <property type="entry name" value="CB"/>
    <property type="match status" value="1"/>
</dbReference>
<dbReference type="STRING" id="1121409.SAMN02745124_00472"/>
<dbReference type="PANTHER" id="PTHR30629:SF2">
    <property type="entry name" value="PROPHAGE INTEGRASE INTS-RELATED"/>
    <property type="match status" value="1"/>
</dbReference>
<dbReference type="Gene3D" id="1.10.150.130">
    <property type="match status" value="1"/>
</dbReference>
<dbReference type="InterPro" id="IPR038488">
    <property type="entry name" value="Integrase_DNA-bd_sf"/>
</dbReference>
<sequence>MDRTFRFTDAAIKALTIPDGTAQVDFFDEIVPLPGQGGTLGIRVSRRAKAWFVLYRANGRRRRHTFKKRYPELSLKDARLEAAKHLRTVHDGGDPAGIAKTHKEAPTVADLWEAYQESLTNRAAPKAPSTVSEEQRRWEKIIRPALGHMKVEDVKPVHLSDLLDSVAKKAPVSANRLHSLLQILFQPALAKGWITIHPLQWIRKPGGCEPPRKRVLSDDEIRTLWPHFDDLRPNQRDILRLGLLTAQRPGEIQAMRWADLDFDKALWTIPTTKSGTIHLVPLSRQVMDILQGREQDSPWVFPSKHNRSRGKETTGHTTSLKETRKRVQEKSGVTGWTSHDLRRTARTIMSRLSIQPHIRELVLNHSQGKIQAVYDQHDYFSEKKQALQKLADEIDRILGRETTSAKIVSLRRAG</sequence>
<dbReference type="InterPro" id="IPR002104">
    <property type="entry name" value="Integrase_catalytic"/>
</dbReference>
<keyword evidence="2" id="KW-0229">DNA integration</keyword>
<dbReference type="InterPro" id="IPR053876">
    <property type="entry name" value="Phage_int_M"/>
</dbReference>